<evidence type="ECO:0000313" key="2">
    <source>
        <dbReference type="Proteomes" id="UP000324222"/>
    </source>
</evidence>
<protein>
    <submittedName>
        <fullName evidence="1">Uncharacterized protein</fullName>
    </submittedName>
</protein>
<proteinExistence type="predicted"/>
<dbReference type="EMBL" id="VSRR010043826">
    <property type="protein sequence ID" value="MPC76637.1"/>
    <property type="molecule type" value="Genomic_DNA"/>
</dbReference>
<dbReference type="Proteomes" id="UP000324222">
    <property type="component" value="Unassembled WGS sequence"/>
</dbReference>
<gene>
    <name evidence="1" type="ORF">E2C01_071054</name>
</gene>
<evidence type="ECO:0000313" key="1">
    <source>
        <dbReference type="EMBL" id="MPC76637.1"/>
    </source>
</evidence>
<keyword evidence="2" id="KW-1185">Reference proteome</keyword>
<sequence length="72" mass="7638">MCWSGAAARPGRDAPAAAEICTLDAALEAPPTPSTKQRSLRGLWITPLVSKPTETTQDMKLQEHIEAQGGHA</sequence>
<accession>A0A5B7I595</accession>
<dbReference type="AlphaFoldDB" id="A0A5B7I595"/>
<reference evidence="1 2" key="1">
    <citation type="submission" date="2019-05" db="EMBL/GenBank/DDBJ databases">
        <title>Another draft genome of Portunus trituberculatus and its Hox gene families provides insights of decapod evolution.</title>
        <authorList>
            <person name="Jeong J.-H."/>
            <person name="Song I."/>
            <person name="Kim S."/>
            <person name="Choi T."/>
            <person name="Kim D."/>
            <person name="Ryu S."/>
            <person name="Kim W."/>
        </authorList>
    </citation>
    <scope>NUCLEOTIDE SEQUENCE [LARGE SCALE GENOMIC DNA]</scope>
    <source>
        <tissue evidence="1">Muscle</tissue>
    </source>
</reference>
<organism evidence="1 2">
    <name type="scientific">Portunus trituberculatus</name>
    <name type="common">Swimming crab</name>
    <name type="synonym">Neptunus trituberculatus</name>
    <dbReference type="NCBI Taxonomy" id="210409"/>
    <lineage>
        <taxon>Eukaryota</taxon>
        <taxon>Metazoa</taxon>
        <taxon>Ecdysozoa</taxon>
        <taxon>Arthropoda</taxon>
        <taxon>Crustacea</taxon>
        <taxon>Multicrustacea</taxon>
        <taxon>Malacostraca</taxon>
        <taxon>Eumalacostraca</taxon>
        <taxon>Eucarida</taxon>
        <taxon>Decapoda</taxon>
        <taxon>Pleocyemata</taxon>
        <taxon>Brachyura</taxon>
        <taxon>Eubrachyura</taxon>
        <taxon>Portunoidea</taxon>
        <taxon>Portunidae</taxon>
        <taxon>Portuninae</taxon>
        <taxon>Portunus</taxon>
    </lineage>
</organism>
<name>A0A5B7I595_PORTR</name>
<comment type="caution">
    <text evidence="1">The sequence shown here is derived from an EMBL/GenBank/DDBJ whole genome shotgun (WGS) entry which is preliminary data.</text>
</comment>